<sequence length="173" mass="19785">MKNFLILLSLICVPTFISSLYSITISLATLNVSGFLEDGRNCSRFANVGIECNPQPKICIEKLTTSSNDTEHCSQGNFQDLGVFNGNKIKFNTQKWFNSWYNPQMTKYSDSYDGFRLKLFIYNVDGTYYEKIGSLMWDFQKNDTGATTPVKYTSTKMKNDKAIDEFSLLYSIQ</sequence>
<organism evidence="2 3">
    <name type="scientific">Strongyloides venezuelensis</name>
    <name type="common">Threadworm</name>
    <dbReference type="NCBI Taxonomy" id="75913"/>
    <lineage>
        <taxon>Eukaryota</taxon>
        <taxon>Metazoa</taxon>
        <taxon>Ecdysozoa</taxon>
        <taxon>Nematoda</taxon>
        <taxon>Chromadorea</taxon>
        <taxon>Rhabditida</taxon>
        <taxon>Tylenchina</taxon>
        <taxon>Panagrolaimomorpha</taxon>
        <taxon>Strongyloidoidea</taxon>
        <taxon>Strongyloididae</taxon>
        <taxon>Strongyloides</taxon>
    </lineage>
</organism>
<name>A0A0K0EXL3_STRVS</name>
<dbReference type="STRING" id="75913.A0A0K0EXL3"/>
<reference evidence="2" key="1">
    <citation type="submission" date="2014-07" db="EMBL/GenBank/DDBJ databases">
        <authorList>
            <person name="Martin A.A"/>
            <person name="De Silva N."/>
        </authorList>
    </citation>
    <scope>NUCLEOTIDE SEQUENCE</scope>
</reference>
<dbReference type="AlphaFoldDB" id="A0A0K0EXL3"/>
<evidence type="ECO:0000313" key="2">
    <source>
        <dbReference type="Proteomes" id="UP000035680"/>
    </source>
</evidence>
<evidence type="ECO:0000313" key="3">
    <source>
        <dbReference type="WBParaSite" id="SVE_0126700.1"/>
    </source>
</evidence>
<dbReference type="WBParaSite" id="SVE_0126700.1">
    <property type="protein sequence ID" value="SVE_0126700.1"/>
    <property type="gene ID" value="SVE_0126700"/>
</dbReference>
<dbReference type="Proteomes" id="UP000035680">
    <property type="component" value="Unassembled WGS sequence"/>
</dbReference>
<protein>
    <submittedName>
        <fullName evidence="3">Secreted protein</fullName>
    </submittedName>
</protein>
<keyword evidence="2" id="KW-1185">Reference proteome</keyword>
<proteinExistence type="predicted"/>
<reference evidence="3" key="2">
    <citation type="submission" date="2015-08" db="UniProtKB">
        <authorList>
            <consortium name="WormBaseParasite"/>
        </authorList>
    </citation>
    <scope>IDENTIFICATION</scope>
</reference>
<feature type="chain" id="PRO_5005328790" evidence="1">
    <location>
        <begin position="20"/>
        <end position="173"/>
    </location>
</feature>
<accession>A0A0K0EXL3</accession>
<keyword evidence="1" id="KW-0732">Signal</keyword>
<evidence type="ECO:0000256" key="1">
    <source>
        <dbReference type="SAM" id="SignalP"/>
    </source>
</evidence>
<feature type="signal peptide" evidence="1">
    <location>
        <begin position="1"/>
        <end position="19"/>
    </location>
</feature>